<evidence type="ECO:0000313" key="1">
    <source>
        <dbReference type="EMBL" id="OMO58958.1"/>
    </source>
</evidence>
<keyword evidence="2" id="KW-1185">Reference proteome</keyword>
<dbReference type="AlphaFoldDB" id="A0A1R3GLI0"/>
<sequence length="83" mass="9411">MANRRLLKQIVGDISLPDSSPFAKLLDSCIHSKSLHGVHRLHARIIKSPFASETFILNRLIDAFENCKQLEQALKKSTENKKI</sequence>
<proteinExistence type="predicted"/>
<organism evidence="1 2">
    <name type="scientific">Corchorus capsularis</name>
    <name type="common">Jute</name>
    <dbReference type="NCBI Taxonomy" id="210143"/>
    <lineage>
        <taxon>Eukaryota</taxon>
        <taxon>Viridiplantae</taxon>
        <taxon>Streptophyta</taxon>
        <taxon>Embryophyta</taxon>
        <taxon>Tracheophyta</taxon>
        <taxon>Spermatophyta</taxon>
        <taxon>Magnoliopsida</taxon>
        <taxon>eudicotyledons</taxon>
        <taxon>Gunneridae</taxon>
        <taxon>Pentapetalae</taxon>
        <taxon>rosids</taxon>
        <taxon>malvids</taxon>
        <taxon>Malvales</taxon>
        <taxon>Malvaceae</taxon>
        <taxon>Grewioideae</taxon>
        <taxon>Apeibeae</taxon>
        <taxon>Corchorus</taxon>
    </lineage>
</organism>
<reference evidence="1 2" key="1">
    <citation type="submission" date="2013-09" db="EMBL/GenBank/DDBJ databases">
        <title>Corchorus capsularis genome sequencing.</title>
        <authorList>
            <person name="Alam M."/>
            <person name="Haque M.S."/>
            <person name="Islam M.S."/>
            <person name="Emdad E.M."/>
            <person name="Islam M.M."/>
            <person name="Ahmed B."/>
            <person name="Halim A."/>
            <person name="Hossen Q.M.M."/>
            <person name="Hossain M.Z."/>
            <person name="Ahmed R."/>
            <person name="Khan M.M."/>
            <person name="Islam R."/>
            <person name="Rashid M.M."/>
            <person name="Khan S.A."/>
            <person name="Rahman M.S."/>
            <person name="Alam M."/>
        </authorList>
    </citation>
    <scope>NUCLEOTIDE SEQUENCE [LARGE SCALE GENOMIC DNA]</scope>
    <source>
        <strain evidence="2">cv. CVL-1</strain>
        <tissue evidence="1">Whole seedling</tissue>
    </source>
</reference>
<dbReference type="InterPro" id="IPR011990">
    <property type="entry name" value="TPR-like_helical_dom_sf"/>
</dbReference>
<dbReference type="OrthoDB" id="1886324at2759"/>
<protein>
    <submittedName>
        <fullName evidence="1">Putative pentatricopeptide repeat-containing protein</fullName>
    </submittedName>
</protein>
<comment type="caution">
    <text evidence="1">The sequence shown here is derived from an EMBL/GenBank/DDBJ whole genome shotgun (WGS) entry which is preliminary data.</text>
</comment>
<accession>A0A1R3GLI0</accession>
<name>A0A1R3GLI0_COCAP</name>
<gene>
    <name evidence="1" type="ORF">CCACVL1_25212</name>
</gene>
<dbReference type="Gramene" id="OMO58958">
    <property type="protein sequence ID" value="OMO58958"/>
    <property type="gene ID" value="CCACVL1_25212"/>
</dbReference>
<dbReference type="EMBL" id="AWWV01014056">
    <property type="protein sequence ID" value="OMO58958.1"/>
    <property type="molecule type" value="Genomic_DNA"/>
</dbReference>
<dbReference type="Gene3D" id="1.25.40.10">
    <property type="entry name" value="Tetratricopeptide repeat domain"/>
    <property type="match status" value="1"/>
</dbReference>
<dbReference type="Proteomes" id="UP000188268">
    <property type="component" value="Unassembled WGS sequence"/>
</dbReference>
<evidence type="ECO:0000313" key="2">
    <source>
        <dbReference type="Proteomes" id="UP000188268"/>
    </source>
</evidence>